<protein>
    <submittedName>
        <fullName evidence="2">Uncharacterized protein</fullName>
    </submittedName>
</protein>
<gene>
    <name evidence="2" type="ORF">SAMN05444406_11130</name>
</gene>
<dbReference type="AlphaFoldDB" id="A0A1I5VHT7"/>
<reference evidence="2 3" key="1">
    <citation type="submission" date="2016-10" db="EMBL/GenBank/DDBJ databases">
        <authorList>
            <person name="de Groot N.N."/>
        </authorList>
    </citation>
    <scope>NUCLEOTIDE SEQUENCE [LARGE SCALE GENOMIC DNA]</scope>
    <source>
        <strain evidence="2 3">DSM 20678</strain>
    </source>
</reference>
<sequence>MLESIAHASDLTKSLFLLVVGVTGVYTTLALFYLMIKILMRAFKDHDA</sequence>
<keyword evidence="3" id="KW-1185">Reference proteome</keyword>
<evidence type="ECO:0000313" key="3">
    <source>
        <dbReference type="Proteomes" id="UP000198577"/>
    </source>
</evidence>
<keyword evidence="1" id="KW-1133">Transmembrane helix</keyword>
<dbReference type="STRING" id="937334.SAMN05444406_11130"/>
<evidence type="ECO:0000313" key="2">
    <source>
        <dbReference type="EMBL" id="SFQ07023.1"/>
    </source>
</evidence>
<organism evidence="2 3">
    <name type="scientific">Caldicoprobacter faecalis</name>
    <dbReference type="NCBI Taxonomy" id="937334"/>
    <lineage>
        <taxon>Bacteria</taxon>
        <taxon>Bacillati</taxon>
        <taxon>Bacillota</taxon>
        <taxon>Clostridia</taxon>
        <taxon>Caldicoprobacterales</taxon>
        <taxon>Caldicoprobacteraceae</taxon>
        <taxon>Caldicoprobacter</taxon>
    </lineage>
</organism>
<keyword evidence="1" id="KW-0812">Transmembrane</keyword>
<proteinExistence type="predicted"/>
<dbReference type="RefSeq" id="WP_156925083.1">
    <property type="nucleotide sequence ID" value="NZ_FOXR01000011.1"/>
</dbReference>
<accession>A0A1I5VHT7</accession>
<evidence type="ECO:0000256" key="1">
    <source>
        <dbReference type="SAM" id="Phobius"/>
    </source>
</evidence>
<name>A0A1I5VHT7_9FIRM</name>
<feature type="transmembrane region" description="Helical" evidence="1">
    <location>
        <begin position="15"/>
        <end position="36"/>
    </location>
</feature>
<dbReference type="NCBIfam" id="NF040909">
    <property type="entry name" value="OadG_rel_small"/>
    <property type="match status" value="1"/>
</dbReference>
<dbReference type="Proteomes" id="UP000198577">
    <property type="component" value="Unassembled WGS sequence"/>
</dbReference>
<keyword evidence="1" id="KW-0472">Membrane</keyword>
<dbReference type="EMBL" id="FOXR01000011">
    <property type="protein sequence ID" value="SFQ07023.1"/>
    <property type="molecule type" value="Genomic_DNA"/>
</dbReference>